<evidence type="ECO:0000313" key="3">
    <source>
        <dbReference type="EMBL" id="CAD9601765.1"/>
    </source>
</evidence>
<feature type="domain" description="DUF4116" evidence="2">
    <location>
        <begin position="180"/>
        <end position="228"/>
    </location>
</feature>
<dbReference type="EMBL" id="HBGW01060010">
    <property type="protein sequence ID" value="CAD9601765.1"/>
    <property type="molecule type" value="Transcribed_RNA"/>
</dbReference>
<proteinExistence type="predicted"/>
<reference evidence="3" key="1">
    <citation type="submission" date="2021-01" db="EMBL/GenBank/DDBJ databases">
        <authorList>
            <person name="Corre E."/>
            <person name="Pelletier E."/>
            <person name="Niang G."/>
            <person name="Scheremetjew M."/>
            <person name="Finn R."/>
            <person name="Kale V."/>
            <person name="Holt S."/>
            <person name="Cochrane G."/>
            <person name="Meng A."/>
            <person name="Brown T."/>
            <person name="Cohen L."/>
        </authorList>
    </citation>
    <scope>NUCLEOTIDE SEQUENCE</scope>
    <source>
        <strain evidence="3">RCC3387</strain>
    </source>
</reference>
<evidence type="ECO:0000259" key="2">
    <source>
        <dbReference type="Pfam" id="PF13475"/>
    </source>
</evidence>
<dbReference type="Pfam" id="PF00179">
    <property type="entry name" value="UQ_con"/>
    <property type="match status" value="1"/>
</dbReference>
<gene>
    <name evidence="3" type="ORF">BRAN1462_LOCUS38195</name>
</gene>
<accession>A0A7S2LBR5</accession>
<evidence type="ECO:0000259" key="1">
    <source>
        <dbReference type="Pfam" id="PF00179"/>
    </source>
</evidence>
<dbReference type="AlphaFoldDB" id="A0A7S2LBR5"/>
<dbReference type="InterPro" id="IPR016135">
    <property type="entry name" value="UBQ-conjugating_enzyme/RWD"/>
</dbReference>
<dbReference type="CDD" id="cd00195">
    <property type="entry name" value="UBCc_UEV"/>
    <property type="match status" value="1"/>
</dbReference>
<protein>
    <recommendedName>
        <fullName evidence="4">DUF4116 domain-containing protein</fullName>
    </recommendedName>
</protein>
<dbReference type="SUPFAM" id="SSF54495">
    <property type="entry name" value="UBC-like"/>
    <property type="match status" value="1"/>
</dbReference>
<dbReference type="Pfam" id="PF13475">
    <property type="entry name" value="DUF4116"/>
    <property type="match status" value="1"/>
</dbReference>
<evidence type="ECO:0008006" key="4">
    <source>
        <dbReference type="Google" id="ProtNLM"/>
    </source>
</evidence>
<dbReference type="InterPro" id="IPR025197">
    <property type="entry name" value="DUF4116"/>
</dbReference>
<name>A0A7S2LBR5_9DINO</name>
<sequence length="273" mass="30543">MQDCSVVRPGDSAGLYCVTISDSMGVPNPGDHIVQFQVPPLYPFELPSLQFVTPISIPYVDWTGLVDMTWLSVECPRVDMATVLRGVQVFLGHDQHSPGLGSRVLLRNSWYFTPPVYLIELDQSSREYLLARAYEIDAWEDSNVPDPGATNGLHCERSTHALHMLDMLRSDMPIGEICDDLDFILTLVTHRGSDLKYGSLKLRNNRGVVLAAVRNDGSSLQYAADELRRDFRVAVEAVQRQRSAMSFVDASLRNDREFAFAVASRDPLARLRG</sequence>
<dbReference type="InterPro" id="IPR000608">
    <property type="entry name" value="UBC"/>
</dbReference>
<feature type="domain" description="UBC core" evidence="1">
    <location>
        <begin position="34"/>
        <end position="96"/>
    </location>
</feature>
<dbReference type="Gene3D" id="3.10.110.10">
    <property type="entry name" value="Ubiquitin Conjugating Enzyme"/>
    <property type="match status" value="1"/>
</dbReference>
<organism evidence="3">
    <name type="scientific">Zooxanthella nutricula</name>
    <dbReference type="NCBI Taxonomy" id="1333877"/>
    <lineage>
        <taxon>Eukaryota</taxon>
        <taxon>Sar</taxon>
        <taxon>Alveolata</taxon>
        <taxon>Dinophyceae</taxon>
        <taxon>Peridiniales</taxon>
        <taxon>Peridiniales incertae sedis</taxon>
        <taxon>Zooxanthella</taxon>
    </lineage>
</organism>